<feature type="domain" description="SLH" evidence="3">
    <location>
        <begin position="170"/>
        <end position="233"/>
    </location>
</feature>
<dbReference type="PANTHER" id="PTHR43308:SF5">
    <property type="entry name" value="S-LAYER PROTEIN _ PEPTIDOGLYCAN ENDO-BETA-N-ACETYLGLUCOSAMINIDASE"/>
    <property type="match status" value="1"/>
</dbReference>
<sequence>MKRWTAWLLAAVIALAAGPSASAAPKAAPGKGKVRVVLEFNDVESAQWALQYITRMQVKAIFRGYEDGTFRPNAPIRRIEAVVTAVRLMGLEEEARSRTGVQLNFRDAEKVYREYPWAVGYVAVALEKGLFDSTEDQLQPDREASRLWIATLLVRALGLQQEALSRMNEPLPFKDAAAIPAGAVGYIAVAAEKGIVAGYPDGTFKPHKPVTRAEMAALLDRTDQQMPAPGEDQEEIQGTLLSAGTELEIQTVSGDVYSVPVTSATRVFIGGKVASVDQLESGLWVEVDLDEDGNALLVVARAPQKEEAGVEVKGVITAIVPPGGDKGPQVTIEADDGEATYEIAETARIEIEGVKDPTWEDLRVGDRVQAEGAGDVLTKIEVEDREEAEKIEVEGVVTAIVPPGGDKGPQVTIEADDGEATYEIAETARIEIEGVKDPTWEDLRVGDRVQAEGAGDVLTKVKVEDRGEGEKEQEIGVKGVITAIEPPDGDKGALVTIETEDGEETYEIAAGARIEIKGVRSATWEDLKVGDRVEAEGRGGVLTKIKVEGPKGGKGRGNEEA</sequence>
<dbReference type="Pfam" id="PF00395">
    <property type="entry name" value="SLH"/>
    <property type="match status" value="2"/>
</dbReference>
<evidence type="ECO:0000313" key="5">
    <source>
        <dbReference type="Proteomes" id="UP001163687"/>
    </source>
</evidence>
<dbReference type="KEGG" id="cmic:caldi_12990"/>
<name>A0AA35CJ38_9FIRM</name>
<keyword evidence="1" id="KW-0677">Repeat</keyword>
<accession>A0AA35CJ38</accession>
<feature type="signal peptide" evidence="2">
    <location>
        <begin position="1"/>
        <end position="23"/>
    </location>
</feature>
<evidence type="ECO:0000256" key="2">
    <source>
        <dbReference type="SAM" id="SignalP"/>
    </source>
</evidence>
<organism evidence="4 5">
    <name type="scientific">Caldinitratiruptor microaerophilus</name>
    <dbReference type="NCBI Taxonomy" id="671077"/>
    <lineage>
        <taxon>Bacteria</taxon>
        <taxon>Bacillati</taxon>
        <taxon>Bacillota</taxon>
        <taxon>Clostridia</taxon>
        <taxon>Eubacteriales</taxon>
        <taxon>Symbiobacteriaceae</taxon>
        <taxon>Caldinitratiruptor</taxon>
    </lineage>
</organism>
<dbReference type="Proteomes" id="UP001163687">
    <property type="component" value="Chromosome"/>
</dbReference>
<proteinExistence type="predicted"/>
<dbReference type="InterPro" id="IPR001119">
    <property type="entry name" value="SLH_dom"/>
</dbReference>
<dbReference type="AlphaFoldDB" id="A0AA35CJ38"/>
<gene>
    <name evidence="4" type="ORF">caldi_12990</name>
</gene>
<keyword evidence="2" id="KW-0732">Signal</keyword>
<protein>
    <recommendedName>
        <fullName evidence="3">SLH domain-containing protein</fullName>
    </recommendedName>
</protein>
<dbReference type="RefSeq" id="WP_264844273.1">
    <property type="nucleotide sequence ID" value="NZ_AP025628.1"/>
</dbReference>
<keyword evidence="5" id="KW-1185">Reference proteome</keyword>
<feature type="domain" description="SLH" evidence="3">
    <location>
        <begin position="36"/>
        <end position="99"/>
    </location>
</feature>
<dbReference type="PANTHER" id="PTHR43308">
    <property type="entry name" value="OUTER MEMBRANE PROTEIN ALPHA-RELATED"/>
    <property type="match status" value="1"/>
</dbReference>
<dbReference type="EMBL" id="AP025628">
    <property type="protein sequence ID" value="BDG60209.1"/>
    <property type="molecule type" value="Genomic_DNA"/>
</dbReference>
<evidence type="ECO:0000313" key="4">
    <source>
        <dbReference type="EMBL" id="BDG60209.1"/>
    </source>
</evidence>
<feature type="chain" id="PRO_5041450508" description="SLH domain-containing protein" evidence="2">
    <location>
        <begin position="24"/>
        <end position="561"/>
    </location>
</feature>
<feature type="domain" description="SLH" evidence="3">
    <location>
        <begin position="105"/>
        <end position="167"/>
    </location>
</feature>
<dbReference type="InterPro" id="IPR051465">
    <property type="entry name" value="Cell_Envelope_Struct_Comp"/>
</dbReference>
<reference evidence="4" key="1">
    <citation type="submission" date="2022-03" db="EMBL/GenBank/DDBJ databases">
        <title>Complete genome sequence of Caldinitratiruptor microaerophilus.</title>
        <authorList>
            <person name="Mukaiyama R."/>
            <person name="Nishiyama T."/>
            <person name="Ueda K."/>
        </authorList>
    </citation>
    <scope>NUCLEOTIDE SEQUENCE</scope>
    <source>
        <strain evidence="4">JCM 16183</strain>
    </source>
</reference>
<evidence type="ECO:0000259" key="3">
    <source>
        <dbReference type="PROSITE" id="PS51272"/>
    </source>
</evidence>
<evidence type="ECO:0000256" key="1">
    <source>
        <dbReference type="ARBA" id="ARBA00022737"/>
    </source>
</evidence>
<dbReference type="PROSITE" id="PS51272">
    <property type="entry name" value="SLH"/>
    <property type="match status" value="3"/>
</dbReference>